<feature type="domain" description="HTH crp-type" evidence="4">
    <location>
        <begin position="151"/>
        <end position="217"/>
    </location>
</feature>
<dbReference type="SMART" id="SM00419">
    <property type="entry name" value="HTH_CRP"/>
    <property type="match status" value="1"/>
</dbReference>
<dbReference type="InterPro" id="IPR012318">
    <property type="entry name" value="HTH_CRP"/>
</dbReference>
<dbReference type="InterPro" id="IPR014710">
    <property type="entry name" value="RmlC-like_jellyroll"/>
</dbReference>
<keyword evidence="3" id="KW-0804">Transcription</keyword>
<dbReference type="RefSeq" id="WP_034594659.1">
    <property type="nucleotide sequence ID" value="NZ_BAABYU010000001.1"/>
</dbReference>
<sequence>MGNRAENEIEAYLPFWKQLSQPQQEKILREAVLKTAKKGEIIHRGNADCLGFVIVKCGQLRAFVTSGEGKEITVYRMFERDLCLLAASCIFRTIDFEIWMEAREETIYWVIPPYAYQELMDTSLSVMKYTNELMAERFSDVMWTMEQILGKSVDKRLAAFLIEEAKNSGKMEFSLTHDRAARELGSAREVVTRMLRYFQQEGLVLLSRGKIRVLDEERLYELAGDSLR</sequence>
<keyword evidence="1" id="KW-0805">Transcription regulation</keyword>
<evidence type="ECO:0000259" key="4">
    <source>
        <dbReference type="PROSITE" id="PS51063"/>
    </source>
</evidence>
<evidence type="ECO:0000256" key="3">
    <source>
        <dbReference type="ARBA" id="ARBA00023163"/>
    </source>
</evidence>
<dbReference type="Gene3D" id="1.10.10.10">
    <property type="entry name" value="Winged helix-like DNA-binding domain superfamily/Winged helix DNA-binding domain"/>
    <property type="match status" value="1"/>
</dbReference>
<keyword evidence="6" id="KW-1185">Reference proteome</keyword>
<dbReference type="InterPro" id="IPR000595">
    <property type="entry name" value="cNMP-bd_dom"/>
</dbReference>
<dbReference type="SUPFAM" id="SSF46785">
    <property type="entry name" value="Winged helix' DNA-binding domain"/>
    <property type="match status" value="1"/>
</dbReference>
<dbReference type="Proteomes" id="UP000261080">
    <property type="component" value="Unassembled WGS sequence"/>
</dbReference>
<evidence type="ECO:0000256" key="1">
    <source>
        <dbReference type="ARBA" id="ARBA00023015"/>
    </source>
</evidence>
<proteinExistence type="predicted"/>
<dbReference type="CDD" id="cd00038">
    <property type="entry name" value="CAP_ED"/>
    <property type="match status" value="1"/>
</dbReference>
<protein>
    <submittedName>
        <fullName evidence="5">Crp/Fnr family transcriptional regulator</fullName>
    </submittedName>
</protein>
<reference evidence="5 6" key="1">
    <citation type="submission" date="2018-08" db="EMBL/GenBank/DDBJ databases">
        <title>A genome reference for cultivated species of the human gut microbiota.</title>
        <authorList>
            <person name="Zou Y."/>
            <person name="Xue W."/>
            <person name="Luo G."/>
        </authorList>
    </citation>
    <scope>NUCLEOTIDE SEQUENCE [LARGE SCALE GENOMIC DNA]</scope>
    <source>
        <strain evidence="5 6">AF37-2AT</strain>
    </source>
</reference>
<dbReference type="SUPFAM" id="SSF51206">
    <property type="entry name" value="cAMP-binding domain-like"/>
    <property type="match status" value="1"/>
</dbReference>
<evidence type="ECO:0000313" key="5">
    <source>
        <dbReference type="EMBL" id="RGE86446.1"/>
    </source>
</evidence>
<comment type="caution">
    <text evidence="5">The sequence shown here is derived from an EMBL/GenBank/DDBJ whole genome shotgun (WGS) entry which is preliminary data.</text>
</comment>
<dbReference type="Gene3D" id="2.60.120.10">
    <property type="entry name" value="Jelly Rolls"/>
    <property type="match status" value="1"/>
</dbReference>
<dbReference type="PROSITE" id="PS51063">
    <property type="entry name" value="HTH_CRP_2"/>
    <property type="match status" value="1"/>
</dbReference>
<keyword evidence="2" id="KW-0238">DNA-binding</keyword>
<dbReference type="InterPro" id="IPR036388">
    <property type="entry name" value="WH-like_DNA-bd_sf"/>
</dbReference>
<accession>A0A3E3K184</accession>
<dbReference type="OrthoDB" id="9776746at2"/>
<dbReference type="GeneID" id="97193249"/>
<gene>
    <name evidence="5" type="ORF">DW016_10320</name>
</gene>
<dbReference type="AlphaFoldDB" id="A0A3E3K184"/>
<dbReference type="Pfam" id="PF13545">
    <property type="entry name" value="HTH_Crp_2"/>
    <property type="match status" value="1"/>
</dbReference>
<dbReference type="GO" id="GO:0006355">
    <property type="term" value="P:regulation of DNA-templated transcription"/>
    <property type="evidence" value="ECO:0007669"/>
    <property type="project" value="InterPro"/>
</dbReference>
<organism evidence="5 6">
    <name type="scientific">Sellimonas intestinalis</name>
    <dbReference type="NCBI Taxonomy" id="1653434"/>
    <lineage>
        <taxon>Bacteria</taxon>
        <taxon>Bacillati</taxon>
        <taxon>Bacillota</taxon>
        <taxon>Clostridia</taxon>
        <taxon>Lachnospirales</taxon>
        <taxon>Lachnospiraceae</taxon>
        <taxon>Sellimonas</taxon>
    </lineage>
</organism>
<dbReference type="InterPro" id="IPR018490">
    <property type="entry name" value="cNMP-bd_dom_sf"/>
</dbReference>
<dbReference type="EMBL" id="QVLX01000005">
    <property type="protein sequence ID" value="RGE86446.1"/>
    <property type="molecule type" value="Genomic_DNA"/>
</dbReference>
<evidence type="ECO:0000313" key="6">
    <source>
        <dbReference type="Proteomes" id="UP000261080"/>
    </source>
</evidence>
<evidence type="ECO:0000256" key="2">
    <source>
        <dbReference type="ARBA" id="ARBA00023125"/>
    </source>
</evidence>
<name>A0A3E3K184_9FIRM</name>
<dbReference type="InterPro" id="IPR036390">
    <property type="entry name" value="WH_DNA-bd_sf"/>
</dbReference>
<dbReference type="GO" id="GO:0003677">
    <property type="term" value="F:DNA binding"/>
    <property type="evidence" value="ECO:0007669"/>
    <property type="project" value="UniProtKB-KW"/>
</dbReference>